<proteinExistence type="predicted"/>
<sequence>MLAFTRLTSVIFFVLSLSWLVCALPRPTPVMHGQKPGTAHALSVRGHHEGAGNIKVLLGAVVDLKAKVVARADVIKKFNSSGGFAMTGNIQIGALVQAQAEVDRLIADIELCSSTIAELKTLNIDAQLKASIAGHVLVIIKAIIKICGSLSVKFGIQVFFEVFAKLDASLKVLLRGLDGCMDGFLVILAKLLVEADMRALAEAKLILCHDMLVLIRAAVGIVIGA</sequence>
<dbReference type="Proteomes" id="UP000650582">
    <property type="component" value="Unassembled WGS sequence"/>
</dbReference>
<organism evidence="2 3">
    <name type="scientific">Rhizoctonia solani</name>
    <dbReference type="NCBI Taxonomy" id="456999"/>
    <lineage>
        <taxon>Eukaryota</taxon>
        <taxon>Fungi</taxon>
        <taxon>Dikarya</taxon>
        <taxon>Basidiomycota</taxon>
        <taxon>Agaricomycotina</taxon>
        <taxon>Agaricomycetes</taxon>
        <taxon>Cantharellales</taxon>
        <taxon>Ceratobasidiaceae</taxon>
        <taxon>Rhizoctonia</taxon>
    </lineage>
</organism>
<name>A0A8H7LMH4_9AGAM</name>
<accession>A0A8H7LMH4</accession>
<evidence type="ECO:0000313" key="3">
    <source>
        <dbReference type="Proteomes" id="UP000650582"/>
    </source>
</evidence>
<dbReference type="AlphaFoldDB" id="A0A8H7LMH4"/>
<dbReference type="EMBL" id="JACYCC010000035">
    <property type="protein sequence ID" value="KAF8682841.1"/>
    <property type="molecule type" value="Genomic_DNA"/>
</dbReference>
<feature type="chain" id="PRO_5034047666" description="Transmembrane protein" evidence="1">
    <location>
        <begin position="24"/>
        <end position="225"/>
    </location>
</feature>
<comment type="caution">
    <text evidence="2">The sequence shown here is derived from an EMBL/GenBank/DDBJ whole genome shotgun (WGS) entry which is preliminary data.</text>
</comment>
<protein>
    <recommendedName>
        <fullName evidence="4">Transmembrane protein</fullName>
    </recommendedName>
</protein>
<evidence type="ECO:0000313" key="2">
    <source>
        <dbReference type="EMBL" id="KAF8682841.1"/>
    </source>
</evidence>
<evidence type="ECO:0000256" key="1">
    <source>
        <dbReference type="SAM" id="SignalP"/>
    </source>
</evidence>
<feature type="signal peptide" evidence="1">
    <location>
        <begin position="1"/>
        <end position="23"/>
    </location>
</feature>
<gene>
    <name evidence="2" type="ORF">RHS04_02030</name>
</gene>
<evidence type="ECO:0008006" key="4">
    <source>
        <dbReference type="Google" id="ProtNLM"/>
    </source>
</evidence>
<keyword evidence="1" id="KW-0732">Signal</keyword>
<reference evidence="2" key="1">
    <citation type="submission" date="2020-09" db="EMBL/GenBank/DDBJ databases">
        <title>Comparative genome analyses of four rice-infecting Rhizoctonia solani isolates reveal extensive enrichment of homogalacturonan modification genes.</title>
        <authorList>
            <person name="Lee D.-Y."/>
            <person name="Jeon J."/>
            <person name="Kim K.-T."/>
            <person name="Cheong K."/>
            <person name="Song H."/>
            <person name="Choi G."/>
            <person name="Ko J."/>
            <person name="Opiyo S.O."/>
            <person name="Zuo S."/>
            <person name="Madhav S."/>
            <person name="Lee Y.-H."/>
            <person name="Wang G.-L."/>
        </authorList>
    </citation>
    <scope>NUCLEOTIDE SEQUENCE</scope>
    <source>
        <strain evidence="2">AG1-IA YN-7</strain>
    </source>
</reference>